<evidence type="ECO:0000256" key="7">
    <source>
        <dbReference type="ARBA" id="ARBA00022989"/>
    </source>
</evidence>
<feature type="transmembrane region" description="Helical" evidence="9">
    <location>
        <begin position="305"/>
        <end position="326"/>
    </location>
</feature>
<keyword evidence="12" id="KW-1185">Reference proteome</keyword>
<dbReference type="PATRIC" id="fig|1588748.3.peg.189"/>
<evidence type="ECO:0000256" key="6">
    <source>
        <dbReference type="ARBA" id="ARBA00022847"/>
    </source>
</evidence>
<gene>
    <name evidence="11" type="ORF">CAL30_03675</name>
    <name evidence="10" type="ORF">HMPREF3182_00195</name>
</gene>
<dbReference type="NCBIfam" id="TIGR00835">
    <property type="entry name" value="agcS"/>
    <property type="match status" value="1"/>
</dbReference>
<feature type="transmembrane region" description="Helical" evidence="9">
    <location>
        <begin position="210"/>
        <end position="228"/>
    </location>
</feature>
<dbReference type="Gene3D" id="1.20.1740.10">
    <property type="entry name" value="Amino acid/polyamine transporter I"/>
    <property type="match status" value="1"/>
</dbReference>
<keyword evidence="6 9" id="KW-0769">Symport</keyword>
<dbReference type="GO" id="GO:0005886">
    <property type="term" value="C:plasma membrane"/>
    <property type="evidence" value="ECO:0007669"/>
    <property type="project" value="UniProtKB-SubCell"/>
</dbReference>
<dbReference type="Proteomes" id="UP000070160">
    <property type="component" value="Unassembled WGS sequence"/>
</dbReference>
<dbReference type="AlphaFoldDB" id="A0A134CLF1"/>
<reference evidence="11 13" key="3">
    <citation type="submission" date="2017-05" db="EMBL/GenBank/DDBJ databases">
        <authorList>
            <person name="Song R."/>
            <person name="Chenine A.L."/>
            <person name="Ruprecht R.M."/>
        </authorList>
    </citation>
    <scope>NUCLEOTIDE SEQUENCE [LARGE SCALE GENOMIC DNA]</scope>
    <source>
        <strain evidence="11 13">KA00229</strain>
    </source>
</reference>
<feature type="transmembrane region" description="Helical" evidence="9">
    <location>
        <begin position="91"/>
        <end position="108"/>
    </location>
</feature>
<dbReference type="RefSeq" id="WP_007392934.1">
    <property type="nucleotide sequence ID" value="NZ_KQ960927.1"/>
</dbReference>
<protein>
    <submittedName>
        <fullName evidence="10">Amino acid carrier protein</fullName>
    </submittedName>
    <submittedName>
        <fullName evidence="11">Sodium:alanine symporter family protein</fullName>
    </submittedName>
</protein>
<sequence length="462" mass="49089">MVDVLKGLDSFIWGPPLLVLLIGTGVLLTIRLKLLQIIHLPRALSLIFLAKNKGRGDIDSFKALCTALAATVGTGNIVGVATAVHAGGPGAIFWMWIAAFVGMATKYAEGCLAVKYRRVDKNGDIAGGPMHYIEMGLGKKYKPLANIFAFCGVLVAFFGIGTFAQVNSIVEITRLSANIPVLYTGVVLTAIVAIVTIGGLQSIARTASKIVPAMAIIYVLATVGFLIMSYDRIPAACLEIIYSAFHPTAAMGGFLGASVLVAMQNGVARGVFSNESGLGSAPIVAAAAKTKWPAEQGLISMTGTFIDTIIICTLTGLVLVVSGAWAGDLNGAAMTNAVFEMAYPMWGSLILCVGLVLFAFTTILGWNYYGERCIEYLVGIKGILPYRIIFIILVACGTFLKLDVIWILADIVNGLMAIPNLIALLGLSSVVVLETKAYFSFIKKRETRLHSVHSGTTLQQEE</sequence>
<evidence type="ECO:0000313" key="13">
    <source>
        <dbReference type="Proteomes" id="UP000242958"/>
    </source>
</evidence>
<keyword evidence="8 9" id="KW-0472">Membrane</keyword>
<evidence type="ECO:0000313" key="12">
    <source>
        <dbReference type="Proteomes" id="UP000070160"/>
    </source>
</evidence>
<feature type="transmembrane region" description="Helical" evidence="9">
    <location>
        <begin position="240"/>
        <end position="263"/>
    </location>
</feature>
<comment type="subcellular location">
    <subcellularLocation>
        <location evidence="1 9">Cell membrane</location>
        <topology evidence="1 9">Multi-pass membrane protein</topology>
    </subcellularLocation>
</comment>
<dbReference type="FunFam" id="1.20.1740.10:FF:000004">
    <property type="entry name" value="Sodium:alanine symporter family protein"/>
    <property type="match status" value="1"/>
</dbReference>
<organism evidence="10 12">
    <name type="scientific">Megasphaera hutchinsoni</name>
    <dbReference type="NCBI Taxonomy" id="1588748"/>
    <lineage>
        <taxon>Bacteria</taxon>
        <taxon>Bacillati</taxon>
        <taxon>Bacillota</taxon>
        <taxon>Negativicutes</taxon>
        <taxon>Veillonellales</taxon>
        <taxon>Veillonellaceae</taxon>
        <taxon>Megasphaera</taxon>
    </lineage>
</organism>
<reference evidence="10" key="1">
    <citation type="submission" date="2016-01" db="EMBL/GenBank/DDBJ databases">
        <authorList>
            <person name="Oliw E.H."/>
        </authorList>
    </citation>
    <scope>NUCLEOTIDE SEQUENCE [LARGE SCALE GENOMIC DNA]</scope>
    <source>
        <strain evidence="10">KA00182</strain>
    </source>
</reference>
<evidence type="ECO:0000256" key="5">
    <source>
        <dbReference type="ARBA" id="ARBA00022692"/>
    </source>
</evidence>
<dbReference type="PANTHER" id="PTHR30330:SF3">
    <property type="entry name" value="TRANSCRIPTIONAL REGULATOR, LRP FAMILY"/>
    <property type="match status" value="1"/>
</dbReference>
<keyword evidence="3 9" id="KW-0813">Transport</keyword>
<evidence type="ECO:0000256" key="2">
    <source>
        <dbReference type="ARBA" id="ARBA00009261"/>
    </source>
</evidence>
<dbReference type="PRINTS" id="PR00175">
    <property type="entry name" value="NAALASMPORT"/>
</dbReference>
<proteinExistence type="inferred from homology"/>
<feature type="transmembrane region" description="Helical" evidence="9">
    <location>
        <begin position="144"/>
        <end position="165"/>
    </location>
</feature>
<feature type="transmembrane region" description="Helical" evidence="9">
    <location>
        <begin position="388"/>
        <end position="409"/>
    </location>
</feature>
<dbReference type="STRING" id="1588748.HMPREF3182_00195"/>
<keyword evidence="5 9" id="KW-0812">Transmembrane</keyword>
<evidence type="ECO:0000256" key="9">
    <source>
        <dbReference type="RuleBase" id="RU363064"/>
    </source>
</evidence>
<feature type="transmembrane region" description="Helical" evidence="9">
    <location>
        <begin position="61"/>
        <end position="85"/>
    </location>
</feature>
<dbReference type="Proteomes" id="UP000242958">
    <property type="component" value="Unassembled WGS sequence"/>
</dbReference>
<accession>A0A134CLF1</accession>
<evidence type="ECO:0000256" key="3">
    <source>
        <dbReference type="ARBA" id="ARBA00022448"/>
    </source>
</evidence>
<evidence type="ECO:0000313" key="10">
    <source>
        <dbReference type="EMBL" id="KXB92964.1"/>
    </source>
</evidence>
<feature type="transmembrane region" description="Helical" evidence="9">
    <location>
        <begin position="177"/>
        <end position="198"/>
    </location>
</feature>
<evidence type="ECO:0000313" key="11">
    <source>
        <dbReference type="EMBL" id="PNH21794.1"/>
    </source>
</evidence>
<dbReference type="PANTHER" id="PTHR30330">
    <property type="entry name" value="AGSS FAMILY TRANSPORTER, SODIUM-ALANINE"/>
    <property type="match status" value="1"/>
</dbReference>
<name>A0A134CLF1_9FIRM</name>
<dbReference type="Pfam" id="PF01235">
    <property type="entry name" value="Na_Ala_symp"/>
    <property type="match status" value="1"/>
</dbReference>
<keyword evidence="4 9" id="KW-1003">Cell membrane</keyword>
<reference evidence="12" key="2">
    <citation type="submission" date="2016-01" db="EMBL/GenBank/DDBJ databases">
        <authorList>
            <person name="Mitreva M."/>
            <person name="Pepin K.H."/>
            <person name="Mihindukulasuriya K.A."/>
            <person name="Fulton R."/>
            <person name="Fronick C."/>
            <person name="O'Laughlin M."/>
            <person name="Miner T."/>
            <person name="Herter B."/>
            <person name="Rosa B.A."/>
            <person name="Cordes M."/>
            <person name="Tomlinson C."/>
            <person name="Wollam A."/>
            <person name="Palsikar V.B."/>
            <person name="Mardis E.R."/>
            <person name="Wilson R.K."/>
        </authorList>
    </citation>
    <scope>NUCLEOTIDE SEQUENCE [LARGE SCALE GENOMIC DNA]</scope>
    <source>
        <strain evidence="12">KA00182</strain>
    </source>
</reference>
<keyword evidence="7 9" id="KW-1133">Transmembrane helix</keyword>
<comment type="similarity">
    <text evidence="2 9">Belongs to the alanine or glycine:cation symporter (AGCS) (TC 2.A.25) family.</text>
</comment>
<evidence type="ECO:0000256" key="1">
    <source>
        <dbReference type="ARBA" id="ARBA00004651"/>
    </source>
</evidence>
<evidence type="ECO:0000256" key="8">
    <source>
        <dbReference type="ARBA" id="ARBA00023136"/>
    </source>
</evidence>
<feature type="transmembrane region" description="Helical" evidence="9">
    <location>
        <begin position="421"/>
        <end position="439"/>
    </location>
</feature>
<dbReference type="InterPro" id="IPR001463">
    <property type="entry name" value="Na/Ala_symport"/>
</dbReference>
<evidence type="ECO:0000256" key="4">
    <source>
        <dbReference type="ARBA" id="ARBA00022475"/>
    </source>
</evidence>
<feature type="transmembrane region" description="Helical" evidence="9">
    <location>
        <begin position="346"/>
        <end position="368"/>
    </location>
</feature>
<dbReference type="EMBL" id="NFMF01000005">
    <property type="protein sequence ID" value="PNH21794.1"/>
    <property type="molecule type" value="Genomic_DNA"/>
</dbReference>
<accession>A0A2J8BAJ3</accession>
<dbReference type="GO" id="GO:0005283">
    <property type="term" value="F:amino acid:sodium symporter activity"/>
    <property type="evidence" value="ECO:0007669"/>
    <property type="project" value="InterPro"/>
</dbReference>
<feature type="transmembrane region" description="Helical" evidence="9">
    <location>
        <begin position="12"/>
        <end position="32"/>
    </location>
</feature>
<dbReference type="EMBL" id="LSDT01000004">
    <property type="protein sequence ID" value="KXB92964.1"/>
    <property type="molecule type" value="Genomic_DNA"/>
</dbReference>
<comment type="caution">
    <text evidence="10">The sequence shown here is derived from an EMBL/GenBank/DDBJ whole genome shotgun (WGS) entry which is preliminary data.</text>
</comment>
<dbReference type="PROSITE" id="PS00873">
    <property type="entry name" value="NA_ALANINE_SYMP"/>
    <property type="match status" value="1"/>
</dbReference>